<reference evidence="2 3" key="1">
    <citation type="submission" date="2017-08" db="EMBL/GenBank/DDBJ databases">
        <title>Draft genome sequence of filamentous cyanobacterium Calothrix elsteri CCALA 953.</title>
        <authorList>
            <person name="Gagunashvili A.N."/>
            <person name="Elster J."/>
            <person name="Andresson O.S."/>
        </authorList>
    </citation>
    <scope>NUCLEOTIDE SEQUENCE [LARGE SCALE GENOMIC DNA]</scope>
    <source>
        <strain evidence="2 3">CCALA 953</strain>
    </source>
</reference>
<name>A0A2A2TKE5_9CYAN</name>
<sequence>MKTAEKLASSWLLILGFMFLTISASSVMEKKDAIKSGNPRIDRDGEIVFTSPSYLSDLSYKALQGFVFGVPCTLLGGWMTLSLYRQNKQEKKALQQQTDERLQSLFYQMVQENHGRVTLLRFAIQSQLPPNIAKDYLDDRAKEFNANFKISEEGAVSYLFEV</sequence>
<proteinExistence type="predicted"/>
<accession>A0A2A2TKE5</accession>
<evidence type="ECO:0000313" key="2">
    <source>
        <dbReference type="EMBL" id="PAX56566.1"/>
    </source>
</evidence>
<keyword evidence="1" id="KW-0472">Membrane</keyword>
<keyword evidence="3" id="KW-1185">Reference proteome</keyword>
<keyword evidence="1" id="KW-1133">Transmembrane helix</keyword>
<dbReference type="EMBL" id="NTFS01000084">
    <property type="protein sequence ID" value="PAX56566.1"/>
    <property type="molecule type" value="Genomic_DNA"/>
</dbReference>
<dbReference type="Proteomes" id="UP000218238">
    <property type="component" value="Unassembled WGS sequence"/>
</dbReference>
<dbReference type="RefSeq" id="WP_095721559.1">
    <property type="nucleotide sequence ID" value="NZ_NTFS01000084.1"/>
</dbReference>
<organism evidence="2 3">
    <name type="scientific">Brunnivagina elsteri CCALA 953</name>
    <dbReference type="NCBI Taxonomy" id="987040"/>
    <lineage>
        <taxon>Bacteria</taxon>
        <taxon>Bacillati</taxon>
        <taxon>Cyanobacteriota</taxon>
        <taxon>Cyanophyceae</taxon>
        <taxon>Nostocales</taxon>
        <taxon>Calotrichaceae</taxon>
        <taxon>Brunnivagina</taxon>
    </lineage>
</organism>
<protein>
    <submittedName>
        <fullName evidence="2">Uncharacterized protein</fullName>
    </submittedName>
</protein>
<dbReference type="OrthoDB" id="574450at2"/>
<comment type="caution">
    <text evidence="2">The sequence shown here is derived from an EMBL/GenBank/DDBJ whole genome shotgun (WGS) entry which is preliminary data.</text>
</comment>
<feature type="transmembrane region" description="Helical" evidence="1">
    <location>
        <begin position="62"/>
        <end position="84"/>
    </location>
</feature>
<keyword evidence="1" id="KW-0812">Transmembrane</keyword>
<evidence type="ECO:0000256" key="1">
    <source>
        <dbReference type="SAM" id="Phobius"/>
    </source>
</evidence>
<evidence type="ECO:0000313" key="3">
    <source>
        <dbReference type="Proteomes" id="UP000218238"/>
    </source>
</evidence>
<dbReference type="AlphaFoldDB" id="A0A2A2TKE5"/>
<gene>
    <name evidence="2" type="ORF">CK510_10015</name>
</gene>